<feature type="compositionally biased region" description="Basic residues" evidence="2">
    <location>
        <begin position="422"/>
        <end position="443"/>
    </location>
</feature>
<name>A0A674H1H6_TAEGU</name>
<dbReference type="AlphaFoldDB" id="A0A674H1H6"/>
<dbReference type="Ensembl" id="ENSTGUT00000038918.1">
    <property type="protein sequence ID" value="ENSTGUP00000029266.1"/>
    <property type="gene ID" value="ENSTGUG00000019466.1"/>
</dbReference>
<dbReference type="GO" id="GO:0030687">
    <property type="term" value="C:preribosome, large subunit precursor"/>
    <property type="evidence" value="ECO:0007669"/>
    <property type="project" value="TreeGrafter"/>
</dbReference>
<feature type="region of interest" description="Disordered" evidence="2">
    <location>
        <begin position="322"/>
        <end position="687"/>
    </location>
</feature>
<feature type="compositionally biased region" description="Polar residues" evidence="2">
    <location>
        <begin position="499"/>
        <end position="516"/>
    </location>
</feature>
<reference evidence="4" key="1">
    <citation type="submission" date="2025-08" db="UniProtKB">
        <authorList>
            <consortium name="Ensembl"/>
        </authorList>
    </citation>
    <scope>IDENTIFICATION</scope>
</reference>
<dbReference type="GO" id="GO:0005730">
    <property type="term" value="C:nucleolus"/>
    <property type="evidence" value="ECO:0007669"/>
    <property type="project" value="UniProtKB-SubCell"/>
</dbReference>
<dbReference type="PANTHER" id="PTHR12661">
    <property type="entry name" value="PETER PAN-RELATED"/>
    <property type="match status" value="1"/>
</dbReference>
<evidence type="ECO:0000256" key="2">
    <source>
        <dbReference type="SAM" id="MobiDB-lite"/>
    </source>
</evidence>
<dbReference type="Pfam" id="PF04427">
    <property type="entry name" value="Brix"/>
    <property type="match status" value="1"/>
</dbReference>
<dbReference type="PANTHER" id="PTHR12661:SF5">
    <property type="entry name" value="SUPPRESSOR OF SWI4 1 HOMOLOG"/>
    <property type="match status" value="1"/>
</dbReference>
<dbReference type="GeneTree" id="ENSGT00530000064158"/>
<evidence type="ECO:0000313" key="4">
    <source>
        <dbReference type="Ensembl" id="ENSTGUP00000029266.1"/>
    </source>
</evidence>
<dbReference type="SMART" id="SM00879">
    <property type="entry name" value="Brix"/>
    <property type="match status" value="1"/>
</dbReference>
<dbReference type="PROSITE" id="PS50833">
    <property type="entry name" value="BRIX"/>
    <property type="match status" value="1"/>
</dbReference>
<feature type="compositionally biased region" description="Basic residues" evidence="2">
    <location>
        <begin position="572"/>
        <end position="587"/>
    </location>
</feature>
<dbReference type="GO" id="GO:0000027">
    <property type="term" value="P:ribosomal large subunit assembly"/>
    <property type="evidence" value="ECO:0007669"/>
    <property type="project" value="TreeGrafter"/>
</dbReference>
<reference evidence="4" key="2">
    <citation type="submission" date="2025-09" db="UniProtKB">
        <authorList>
            <consortium name="Ensembl"/>
        </authorList>
    </citation>
    <scope>IDENTIFICATION</scope>
</reference>
<dbReference type="Proteomes" id="UP000007754">
    <property type="component" value="Unplaced"/>
</dbReference>
<dbReference type="OMA" id="RKWKVKQ"/>
<feature type="compositionally biased region" description="Gly residues" evidence="2">
    <location>
        <begin position="356"/>
        <end position="379"/>
    </location>
</feature>
<dbReference type="GO" id="GO:0006364">
    <property type="term" value="P:rRNA processing"/>
    <property type="evidence" value="ECO:0007669"/>
    <property type="project" value="InterPro"/>
</dbReference>
<evidence type="ECO:0000313" key="5">
    <source>
        <dbReference type="Proteomes" id="UP000007754"/>
    </source>
</evidence>
<evidence type="ECO:0000256" key="1">
    <source>
        <dbReference type="ARBA" id="ARBA00004604"/>
    </source>
</evidence>
<dbReference type="InterPro" id="IPR007109">
    <property type="entry name" value="Brix"/>
</dbReference>
<sequence length="687" mass="74946">MGRLSQSRFQRVQRAQARQRSQQEFGSVPHSFVFPRGRPGRSLRSLCRDLRRVLEPFTARNLQVRRSNSLRDLVAVAGPLGVSQFLVLSKSQTGINLKLFRLPGGPTLTFKVLQYSLVRDVVSSLRRHRMHEQQFRHPPLLVLGNFGARQPQLKLMAGMFQGMFPALNVHKVNLNSIRRCLLISHDADAQRLEFRHYSVQVVPVGLSRGIRKILQEKFPNLARMDDISQLLLGDAPLSESEAEPDGPQNVLELAQNCAGRGNSAAQQSAVRLTEIGPRLTLQLLKVEEGLGQGNVLYHGLAPKGEQELQVLQARREQRLQVRAERRREQEQNLQRKRRQRQRHRERSLAGMRRAAGGPGGGPGGGAGGGPGGGAGGGPAGDSDAEDPGAPEAGEAEPSDEDEAEYYRQELGEEPDTDLFPGHAKRKRSPSAAPRARKRRRRSPKSTPGTPKSTPGTPKSQRRTPKSHPGTPKSTPGTPKSQRGTPKSTPGTPKSHPGTPKSQRGTPKSTPGSQKSHPGTPKSTPGTPKSQRGTPKSHPGTPKSTPGSQKSPPGTPKSQRGTPKSQRGTPKSHPGHPKNPKSHPRKPGTPKSQHETPKSQPGTSKFHPGHPKNPQSRPKNPKPHPGNPKNPKPHPGNAKNPKSHPGNPKNPKSHPGNPKNPKSRRGKLLTPQKIPNFPRLGRAKKRKN</sequence>
<comment type="subcellular location">
    <subcellularLocation>
        <location evidence="1">Nucleus</location>
        <location evidence="1">Nucleolus</location>
    </subcellularLocation>
</comment>
<accession>A0A674H1H6</accession>
<feature type="compositionally biased region" description="Low complexity" evidence="2">
    <location>
        <begin position="468"/>
        <end position="480"/>
    </location>
</feature>
<dbReference type="GO" id="GO:0019843">
    <property type="term" value="F:rRNA binding"/>
    <property type="evidence" value="ECO:0007669"/>
    <property type="project" value="InterPro"/>
</dbReference>
<evidence type="ECO:0000259" key="3">
    <source>
        <dbReference type="PROSITE" id="PS50833"/>
    </source>
</evidence>
<proteinExistence type="predicted"/>
<feature type="compositionally biased region" description="Acidic residues" evidence="2">
    <location>
        <begin position="382"/>
        <end position="403"/>
    </location>
</feature>
<feature type="compositionally biased region" description="Polar residues" evidence="2">
    <location>
        <begin position="481"/>
        <end position="491"/>
    </location>
</feature>
<organism evidence="4 5">
    <name type="scientific">Taeniopygia guttata</name>
    <name type="common">Zebra finch</name>
    <name type="synonym">Poephila guttata</name>
    <dbReference type="NCBI Taxonomy" id="59729"/>
    <lineage>
        <taxon>Eukaryota</taxon>
        <taxon>Metazoa</taxon>
        <taxon>Chordata</taxon>
        <taxon>Craniata</taxon>
        <taxon>Vertebrata</taxon>
        <taxon>Euteleostomi</taxon>
        <taxon>Archelosauria</taxon>
        <taxon>Archosauria</taxon>
        <taxon>Dinosauria</taxon>
        <taxon>Saurischia</taxon>
        <taxon>Theropoda</taxon>
        <taxon>Coelurosauria</taxon>
        <taxon>Aves</taxon>
        <taxon>Neognathae</taxon>
        <taxon>Neoaves</taxon>
        <taxon>Telluraves</taxon>
        <taxon>Australaves</taxon>
        <taxon>Passeriformes</taxon>
        <taxon>Passeroidea</taxon>
        <taxon>Estrildidae</taxon>
        <taxon>Estrildinae</taxon>
        <taxon>Taeniopygia</taxon>
    </lineage>
</organism>
<dbReference type="InterPro" id="IPR045112">
    <property type="entry name" value="PPAN-like"/>
</dbReference>
<feature type="domain" description="Brix" evidence="3">
    <location>
        <begin position="29"/>
        <end position="292"/>
    </location>
</feature>
<feature type="compositionally biased region" description="Pro residues" evidence="2">
    <location>
        <begin position="622"/>
        <end position="633"/>
    </location>
</feature>
<feature type="compositionally biased region" description="Polar residues" evidence="2">
    <location>
        <begin position="541"/>
        <end position="568"/>
    </location>
</feature>
<feature type="compositionally biased region" description="Low complexity" evidence="2">
    <location>
        <begin position="444"/>
        <end position="458"/>
    </location>
</feature>
<feature type="compositionally biased region" description="Basic residues" evidence="2">
    <location>
        <begin position="334"/>
        <end position="345"/>
    </location>
</feature>
<feature type="compositionally biased region" description="Low complexity" evidence="2">
    <location>
        <begin position="517"/>
        <end position="529"/>
    </location>
</feature>
<keyword evidence="5" id="KW-1185">Reference proteome</keyword>
<protein>
    <submittedName>
        <fullName evidence="4">Suppressor of SWI4 1 homolog</fullName>
    </submittedName>
</protein>